<dbReference type="EC" id="7.2.2.10" evidence="2"/>
<evidence type="ECO:0000259" key="17">
    <source>
        <dbReference type="Pfam" id="PF00689"/>
    </source>
</evidence>
<dbReference type="OrthoDB" id="776450at2759"/>
<evidence type="ECO:0000256" key="10">
    <source>
        <dbReference type="ARBA" id="ARBA00022842"/>
    </source>
</evidence>
<keyword evidence="3" id="KW-0813">Transport</keyword>
<feature type="transmembrane region" description="Helical" evidence="16">
    <location>
        <begin position="38"/>
        <end position="57"/>
    </location>
</feature>
<feature type="domain" description="Cation-transporting P-type ATPase C-terminal" evidence="17">
    <location>
        <begin position="60"/>
        <end position="232"/>
    </location>
</feature>
<reference evidence="18 19" key="1">
    <citation type="journal article" date="2020" name="IScience">
        <title>Genome Sequencing of the Endangered Kingdonia uniflora (Circaeasteraceae, Ranunculales) Reveals Potential Mechanisms of Evolutionary Specialization.</title>
        <authorList>
            <person name="Sun Y."/>
            <person name="Deng T."/>
            <person name="Zhang A."/>
            <person name="Moore M.J."/>
            <person name="Landis J.B."/>
            <person name="Lin N."/>
            <person name="Zhang H."/>
            <person name="Zhang X."/>
            <person name="Huang J."/>
            <person name="Zhang X."/>
            <person name="Sun H."/>
            <person name="Wang H."/>
        </authorList>
    </citation>
    <scope>NUCLEOTIDE SEQUENCE [LARGE SCALE GENOMIC DNA]</scope>
    <source>
        <strain evidence="18">TB1705</strain>
        <tissue evidence="18">Leaf</tissue>
    </source>
</reference>
<keyword evidence="19" id="KW-1185">Reference proteome</keyword>
<evidence type="ECO:0000256" key="11">
    <source>
        <dbReference type="ARBA" id="ARBA00022967"/>
    </source>
</evidence>
<keyword evidence="12 16" id="KW-1133">Transmembrane helix</keyword>
<dbReference type="GO" id="GO:0005886">
    <property type="term" value="C:plasma membrane"/>
    <property type="evidence" value="ECO:0007669"/>
    <property type="project" value="TreeGrafter"/>
</dbReference>
<dbReference type="InterPro" id="IPR023298">
    <property type="entry name" value="ATPase_P-typ_TM_dom_sf"/>
</dbReference>
<keyword evidence="4" id="KW-0109">Calcium transport</keyword>
<dbReference type="InterPro" id="IPR006068">
    <property type="entry name" value="ATPase_P-typ_cation-transptr_C"/>
</dbReference>
<dbReference type="GO" id="GO:0046872">
    <property type="term" value="F:metal ion binding"/>
    <property type="evidence" value="ECO:0007669"/>
    <property type="project" value="UniProtKB-KW"/>
</dbReference>
<comment type="caution">
    <text evidence="18">The sequence shown here is derived from an EMBL/GenBank/DDBJ whole genome shotgun (WGS) entry which is preliminary data.</text>
</comment>
<evidence type="ECO:0000256" key="4">
    <source>
        <dbReference type="ARBA" id="ARBA00022568"/>
    </source>
</evidence>
<evidence type="ECO:0000256" key="7">
    <source>
        <dbReference type="ARBA" id="ARBA00022741"/>
    </source>
</evidence>
<dbReference type="GO" id="GO:0005524">
    <property type="term" value="F:ATP binding"/>
    <property type="evidence" value="ECO:0007669"/>
    <property type="project" value="UniProtKB-KW"/>
</dbReference>
<proteinExistence type="predicted"/>
<dbReference type="FunFam" id="1.20.1110.10:FF:000039">
    <property type="entry name" value="Calcium-transporting ATPase"/>
    <property type="match status" value="1"/>
</dbReference>
<dbReference type="AlphaFoldDB" id="A0A7J7LD95"/>
<accession>A0A7J7LD95</accession>
<evidence type="ECO:0000256" key="1">
    <source>
        <dbReference type="ARBA" id="ARBA00004141"/>
    </source>
</evidence>
<evidence type="ECO:0000256" key="2">
    <source>
        <dbReference type="ARBA" id="ARBA00012790"/>
    </source>
</evidence>
<comment type="catalytic activity">
    <reaction evidence="15">
        <text>Ca(2+)(in) + ATP + H2O = Ca(2+)(out) + ADP + phosphate + H(+)</text>
        <dbReference type="Rhea" id="RHEA:18105"/>
        <dbReference type="ChEBI" id="CHEBI:15377"/>
        <dbReference type="ChEBI" id="CHEBI:15378"/>
        <dbReference type="ChEBI" id="CHEBI:29108"/>
        <dbReference type="ChEBI" id="CHEBI:30616"/>
        <dbReference type="ChEBI" id="CHEBI:43474"/>
        <dbReference type="ChEBI" id="CHEBI:456216"/>
        <dbReference type="EC" id="7.2.2.10"/>
    </reaction>
</comment>
<keyword evidence="11" id="KW-1278">Translocase</keyword>
<dbReference type="EMBL" id="JACGCM010002362">
    <property type="protein sequence ID" value="KAF6140510.1"/>
    <property type="molecule type" value="Genomic_DNA"/>
</dbReference>
<evidence type="ECO:0000256" key="9">
    <source>
        <dbReference type="ARBA" id="ARBA00022840"/>
    </source>
</evidence>
<dbReference type="SUPFAM" id="SSF81665">
    <property type="entry name" value="Calcium ATPase, transmembrane domain M"/>
    <property type="match status" value="1"/>
</dbReference>
<evidence type="ECO:0000256" key="6">
    <source>
        <dbReference type="ARBA" id="ARBA00022723"/>
    </source>
</evidence>
<feature type="transmembrane region" description="Helical" evidence="16">
    <location>
        <begin position="179"/>
        <end position="201"/>
    </location>
</feature>
<organism evidence="18 19">
    <name type="scientific">Kingdonia uniflora</name>
    <dbReference type="NCBI Taxonomy" id="39325"/>
    <lineage>
        <taxon>Eukaryota</taxon>
        <taxon>Viridiplantae</taxon>
        <taxon>Streptophyta</taxon>
        <taxon>Embryophyta</taxon>
        <taxon>Tracheophyta</taxon>
        <taxon>Spermatophyta</taxon>
        <taxon>Magnoliopsida</taxon>
        <taxon>Ranunculales</taxon>
        <taxon>Circaeasteraceae</taxon>
        <taxon>Kingdonia</taxon>
    </lineage>
</organism>
<dbReference type="Proteomes" id="UP000541444">
    <property type="component" value="Unassembled WGS sequence"/>
</dbReference>
<dbReference type="GO" id="GO:0005388">
    <property type="term" value="F:P-type calcium transporter activity"/>
    <property type="evidence" value="ECO:0007669"/>
    <property type="project" value="UniProtKB-EC"/>
</dbReference>
<feature type="transmembrane region" description="Helical" evidence="16">
    <location>
        <begin position="213"/>
        <end position="231"/>
    </location>
</feature>
<feature type="transmembrane region" description="Helical" evidence="16">
    <location>
        <begin position="112"/>
        <end position="129"/>
    </location>
</feature>
<dbReference type="Pfam" id="PF00689">
    <property type="entry name" value="Cation_ATPase_C"/>
    <property type="match status" value="1"/>
</dbReference>
<evidence type="ECO:0000256" key="5">
    <source>
        <dbReference type="ARBA" id="ARBA00022692"/>
    </source>
</evidence>
<keyword evidence="7" id="KW-0547">Nucleotide-binding</keyword>
<evidence type="ECO:0000313" key="18">
    <source>
        <dbReference type="EMBL" id="KAF6140510.1"/>
    </source>
</evidence>
<protein>
    <recommendedName>
        <fullName evidence="2">P-type Ca(2+) transporter</fullName>
        <ecNumber evidence="2">7.2.2.10</ecNumber>
    </recommendedName>
</protein>
<dbReference type="Gene3D" id="1.20.1110.10">
    <property type="entry name" value="Calcium-transporting ATPase, transmembrane domain"/>
    <property type="match status" value="1"/>
</dbReference>
<keyword evidence="8" id="KW-0106">Calcium</keyword>
<keyword evidence="6" id="KW-0479">Metal-binding</keyword>
<evidence type="ECO:0000256" key="12">
    <source>
        <dbReference type="ARBA" id="ARBA00022989"/>
    </source>
</evidence>
<sequence length="260" mass="28486">VAKESADVILMDDNFTTIVTLAKWGRGIYLNIQKFVQFQLPINIVSLMISFVSICILGSSPFTVVQLLWVNMIMDILGALALATEPPNDGLMNRFPVGRGASFITGTMWKNIIAQSIYQLAVFAILKFGGKKFLKLNGSNVNPILNTLIFNSFVFSQVFNAINSRAIENINVFHGLVNSWVFIVTMVSIITSQVIMVEFLGTFASTVPLSAKLWLVSILIGSGSMIVAVALKCISIELLKNADTVQYNDPHDGYDPLPCG</sequence>
<name>A0A7J7LD95_9MAGN</name>
<evidence type="ECO:0000256" key="13">
    <source>
        <dbReference type="ARBA" id="ARBA00023065"/>
    </source>
</evidence>
<keyword evidence="14 16" id="KW-0472">Membrane</keyword>
<feature type="transmembrane region" description="Helical" evidence="16">
    <location>
        <begin position="64"/>
        <end position="83"/>
    </location>
</feature>
<comment type="subcellular location">
    <subcellularLocation>
        <location evidence="1">Membrane</location>
        <topology evidence="1">Multi-pass membrane protein</topology>
    </subcellularLocation>
</comment>
<dbReference type="PANTHER" id="PTHR24093:SF462">
    <property type="entry name" value="CALCIUM-TRANSPORTING ATPASE 11, PLASMA MEMBRANE-TYPE-RELATED"/>
    <property type="match status" value="1"/>
</dbReference>
<evidence type="ECO:0000256" key="15">
    <source>
        <dbReference type="ARBA" id="ARBA00048694"/>
    </source>
</evidence>
<keyword evidence="10" id="KW-0460">Magnesium</keyword>
<keyword evidence="9" id="KW-0067">ATP-binding</keyword>
<gene>
    <name evidence="18" type="ORF">GIB67_018247</name>
</gene>
<evidence type="ECO:0000256" key="3">
    <source>
        <dbReference type="ARBA" id="ARBA00022448"/>
    </source>
</evidence>
<keyword evidence="13" id="KW-0406">Ion transport</keyword>
<evidence type="ECO:0000313" key="19">
    <source>
        <dbReference type="Proteomes" id="UP000541444"/>
    </source>
</evidence>
<dbReference type="PANTHER" id="PTHR24093">
    <property type="entry name" value="CATION TRANSPORTING ATPASE"/>
    <property type="match status" value="1"/>
</dbReference>
<evidence type="ECO:0000256" key="16">
    <source>
        <dbReference type="SAM" id="Phobius"/>
    </source>
</evidence>
<evidence type="ECO:0000256" key="14">
    <source>
        <dbReference type="ARBA" id="ARBA00023136"/>
    </source>
</evidence>
<feature type="non-terminal residue" evidence="18">
    <location>
        <position position="1"/>
    </location>
</feature>
<evidence type="ECO:0000256" key="8">
    <source>
        <dbReference type="ARBA" id="ARBA00022837"/>
    </source>
</evidence>
<keyword evidence="5 16" id="KW-0812">Transmembrane</keyword>